<gene>
    <name evidence="3" type="ORF">HT99x_005005</name>
    <name evidence="2" type="ORF">HT99x_02697</name>
</gene>
<dbReference type="InterPro" id="IPR038727">
    <property type="entry name" value="NadR/Ttd14_AAA_dom"/>
</dbReference>
<dbReference type="RefSeq" id="WP_075067300.1">
    <property type="nucleotide sequence ID" value="NZ_LKAJ02000001.1"/>
</dbReference>
<dbReference type="SUPFAM" id="SSF52540">
    <property type="entry name" value="P-loop containing nucleoside triphosphate hydrolases"/>
    <property type="match status" value="1"/>
</dbReference>
<dbReference type="STRING" id="295108.HT99x_02697"/>
<evidence type="ECO:0000259" key="1">
    <source>
        <dbReference type="Pfam" id="PF13521"/>
    </source>
</evidence>
<protein>
    <submittedName>
        <fullName evidence="3">AAA family ATPase</fullName>
    </submittedName>
</protein>
<sequence>MSYNLQLRNNCYIITGGPGAGKSTLIDAFAQRGYQTVAEVGRQIILEELATGGNALHTADRLAFRERMLMASIADYQKIHEQNKPIFFDRGIPDLIGYSYLIKHPVPSHYWQATQKLRYNPTVFIAPPWIDIYQQDSERKQDFQEAIDTYEAIKKGYQDCDYILIELPKVSVEQRIAFMFEITNNVSPK</sequence>
<proteinExistence type="predicted"/>
<dbReference type="EMBL" id="LKAJ02000001">
    <property type="protein sequence ID" value="MCS5710779.1"/>
    <property type="molecule type" value="Genomic_DNA"/>
</dbReference>
<dbReference type="AlphaFoldDB" id="A0A0Q9YGN4"/>
<feature type="domain" description="NadR/Ttd14 AAA" evidence="1">
    <location>
        <begin position="12"/>
        <end position="175"/>
    </location>
</feature>
<reference evidence="2" key="1">
    <citation type="submission" date="2015-09" db="EMBL/GenBank/DDBJ databases">
        <title>Draft Genome Sequences of Two Novel Amoeba-resistant Intranuclear Bacteria, Candidatus Berkiella cookevillensis and Candidatus Berkiella aquae.</title>
        <authorList>
            <person name="Mehari Y.T."/>
            <person name="Arivett B.A."/>
            <person name="Farone A.L."/>
            <person name="Gunderson J.H."/>
            <person name="Farone M.B."/>
        </authorList>
    </citation>
    <scope>NUCLEOTIDE SEQUENCE [LARGE SCALE GENOMIC DNA]</scope>
    <source>
        <strain evidence="2">HT99</strain>
    </source>
</reference>
<accession>A0A0Q9YGN4</accession>
<name>A0A0Q9YGN4_9GAMM</name>
<reference evidence="3" key="3">
    <citation type="submission" date="2021-06" db="EMBL/GenBank/DDBJ databases">
        <title>Genomic Description and Analysis of Intracellular Bacteria, Candidatus Berkiella cookevillensis and Candidatus Berkiella aquae.</title>
        <authorList>
            <person name="Kidane D.T."/>
            <person name="Mehari Y.T."/>
            <person name="Rice F.C."/>
            <person name="Arivett B.A."/>
            <person name="Farone A.L."/>
            <person name="Berk S.G."/>
            <person name="Farone M.B."/>
        </authorList>
    </citation>
    <scope>NUCLEOTIDE SEQUENCE</scope>
    <source>
        <strain evidence="3">HT99</strain>
    </source>
</reference>
<evidence type="ECO:0000313" key="2">
    <source>
        <dbReference type="EMBL" id="KRG19718.1"/>
    </source>
</evidence>
<keyword evidence="4" id="KW-1185">Reference proteome</keyword>
<evidence type="ECO:0000313" key="4">
    <source>
        <dbReference type="Proteomes" id="UP000051497"/>
    </source>
</evidence>
<comment type="caution">
    <text evidence="2">The sequence shown here is derived from an EMBL/GenBank/DDBJ whole genome shotgun (WGS) entry which is preliminary data.</text>
</comment>
<dbReference type="Gene3D" id="3.40.50.300">
    <property type="entry name" value="P-loop containing nucleotide triphosphate hydrolases"/>
    <property type="match status" value="1"/>
</dbReference>
<dbReference type="Pfam" id="PF13521">
    <property type="entry name" value="AAA_28"/>
    <property type="match status" value="1"/>
</dbReference>
<dbReference type="OrthoDB" id="5638848at2"/>
<dbReference type="Proteomes" id="UP000051497">
    <property type="component" value="Unassembled WGS sequence"/>
</dbReference>
<evidence type="ECO:0000313" key="3">
    <source>
        <dbReference type="EMBL" id="MCS5710779.1"/>
    </source>
</evidence>
<reference evidence="3" key="2">
    <citation type="journal article" date="2016" name="Genome Announc.">
        <title>Draft Genome Sequences of Two Novel Amoeba-Resistant Intranuclear Bacteria, 'Candidatus Berkiella cookevillensis' and 'Candidatus Berkiella aquae'.</title>
        <authorList>
            <person name="Mehari Y.T."/>
            <person name="Arivett B.A."/>
            <person name="Farone A.L."/>
            <person name="Gunderson J.H."/>
            <person name="Farone M.B."/>
        </authorList>
    </citation>
    <scope>NUCLEOTIDE SEQUENCE</scope>
    <source>
        <strain evidence="3">HT99</strain>
    </source>
</reference>
<dbReference type="EMBL" id="LKAJ01000015">
    <property type="protein sequence ID" value="KRG19718.1"/>
    <property type="molecule type" value="Genomic_DNA"/>
</dbReference>
<dbReference type="InterPro" id="IPR027417">
    <property type="entry name" value="P-loop_NTPase"/>
</dbReference>
<organism evidence="2">
    <name type="scientific">Candidatus Berkiella aquae</name>
    <dbReference type="NCBI Taxonomy" id="295108"/>
    <lineage>
        <taxon>Bacteria</taxon>
        <taxon>Pseudomonadati</taxon>
        <taxon>Pseudomonadota</taxon>
        <taxon>Gammaproteobacteria</taxon>
        <taxon>Candidatus Berkiellales</taxon>
        <taxon>Candidatus Berkiellaceae</taxon>
        <taxon>Candidatus Berkiella</taxon>
    </lineage>
</organism>